<dbReference type="Gene3D" id="3.30.420.340">
    <property type="entry name" value="UvrC, RNAse H endonuclease domain"/>
    <property type="match status" value="1"/>
</dbReference>
<evidence type="ECO:0000256" key="4">
    <source>
        <dbReference type="ARBA" id="ARBA00022881"/>
    </source>
</evidence>
<feature type="compositionally biased region" description="Basic residues" evidence="8">
    <location>
        <begin position="542"/>
        <end position="552"/>
    </location>
</feature>
<comment type="function">
    <text evidence="7">The UvrABC repair system catalyzes the recognition and processing of DNA lesions. UvrC both incises the 5' and 3' sides of the lesion. The N-terminal half is responsible for the 3' incision and the C-terminal half is responsible for the 5' incision.</text>
</comment>
<gene>
    <name evidence="7 12" type="primary">uvrC</name>
    <name evidence="12" type="ORF">SCD92_16040</name>
</gene>
<dbReference type="Gene3D" id="1.10.150.20">
    <property type="entry name" value="5' to 3' exonuclease, C-terminal subdomain"/>
    <property type="match status" value="1"/>
</dbReference>
<dbReference type="Pfam" id="PF02151">
    <property type="entry name" value="UVR"/>
    <property type="match status" value="1"/>
</dbReference>
<dbReference type="RefSeq" id="WP_302723332.1">
    <property type="nucleotide sequence ID" value="NZ_JAULRU010000610.1"/>
</dbReference>
<sequence length="608" mass="67597">MVDAQFDPKRFLANQTQAPGVYQMFNADGDILYVGKAKNLKKRLSSYFRKTGLAPKTQSLVARIAKVEVTLTASESEALILEQNLIKSNRPPYNILLRDDKSYPYVFVSSAEPYPRLALHRGAKKKKGDYYGPYPNVSAVRDSLSFLQKTFKVRQCEDSVFRNRSRPCLQYQIDRCTGPCVDLIAPEDYAKDVHHTRLFLLGKNHQLLKELADDMESASMSLEFERAAQLRDQISALRTIQSQQNVEEGSADLDIIAVALRSANACVHALFIRQGRILGSRSYYPKLGLSLSEADVLDEFLPQFYLGSGREVPGAIITSAPLAQAKLLSQALAEARGAKVAITHNVRTHRAKWVDMARRAAEQNIIARINSRKTVTERLLALQDVLGLEDVPARMECFDISHSSGELTVASCVVFDKEGPAKSDYRRFNIDGITGGDDYAAMEQALTRRYTRLQKGEGKLPDILFIDGGKGQMGVARDVLNELGVKGVQLIGVAKGTTRKPGFETLYNNDTGQEIVLGSDSPALHVIQQIRDEAHRFAITGHKNRRDKKRRGSSLDDIPGVGPAKRRELLRHFGGLQEIKAASVEELAKTAGVSRKLADEIYGYFHMD</sequence>
<dbReference type="InterPro" id="IPR038476">
    <property type="entry name" value="UvrC_RNase_H_dom_sf"/>
</dbReference>
<dbReference type="InterPro" id="IPR004791">
    <property type="entry name" value="UvrC"/>
</dbReference>
<dbReference type="Pfam" id="PF08459">
    <property type="entry name" value="UvrC_RNaseH_dom"/>
    <property type="match status" value="1"/>
</dbReference>
<comment type="caution">
    <text evidence="12">The sequence shown here is derived from an EMBL/GenBank/DDBJ whole genome shotgun (WGS) entry which is preliminary data.</text>
</comment>
<dbReference type="Pfam" id="PF22920">
    <property type="entry name" value="UvrC_RNaseH"/>
    <property type="match status" value="1"/>
</dbReference>
<evidence type="ECO:0000259" key="11">
    <source>
        <dbReference type="PROSITE" id="PS50165"/>
    </source>
</evidence>
<dbReference type="InterPro" id="IPR001162">
    <property type="entry name" value="UvrC_RNase_H_dom"/>
</dbReference>
<dbReference type="PROSITE" id="PS50151">
    <property type="entry name" value="UVR"/>
    <property type="match status" value="1"/>
</dbReference>
<dbReference type="SMART" id="SM00465">
    <property type="entry name" value="GIYc"/>
    <property type="match status" value="1"/>
</dbReference>
<evidence type="ECO:0000256" key="2">
    <source>
        <dbReference type="ARBA" id="ARBA00022763"/>
    </source>
</evidence>
<dbReference type="SUPFAM" id="SSF82771">
    <property type="entry name" value="GIY-YIG endonuclease"/>
    <property type="match status" value="1"/>
</dbReference>
<dbReference type="InterPro" id="IPR000305">
    <property type="entry name" value="GIY-YIG_endonuc"/>
</dbReference>
<evidence type="ECO:0000313" key="13">
    <source>
        <dbReference type="Proteomes" id="UP001273505"/>
    </source>
</evidence>
<dbReference type="PROSITE" id="PS50165">
    <property type="entry name" value="UVRC"/>
    <property type="match status" value="1"/>
</dbReference>
<dbReference type="InterPro" id="IPR036876">
    <property type="entry name" value="UVR_dom_sf"/>
</dbReference>
<evidence type="ECO:0000256" key="8">
    <source>
        <dbReference type="SAM" id="MobiDB-lite"/>
    </source>
</evidence>
<dbReference type="SMART" id="SM00278">
    <property type="entry name" value="HhH1"/>
    <property type="match status" value="2"/>
</dbReference>
<feature type="domain" description="UvrC family homology region profile" evidence="11">
    <location>
        <begin position="255"/>
        <end position="480"/>
    </location>
</feature>
<comment type="subcellular location">
    <subcellularLocation>
        <location evidence="7">Cytoplasm</location>
    </subcellularLocation>
</comment>
<evidence type="ECO:0000259" key="9">
    <source>
        <dbReference type="PROSITE" id="PS50151"/>
    </source>
</evidence>
<dbReference type="PANTHER" id="PTHR30562">
    <property type="entry name" value="UVRC/OXIDOREDUCTASE"/>
    <property type="match status" value="1"/>
</dbReference>
<dbReference type="CDD" id="cd10434">
    <property type="entry name" value="GIY-YIG_UvrC_Cho"/>
    <property type="match status" value="1"/>
</dbReference>
<evidence type="ECO:0000256" key="7">
    <source>
        <dbReference type="HAMAP-Rule" id="MF_00203"/>
    </source>
</evidence>
<dbReference type="PROSITE" id="PS50164">
    <property type="entry name" value="GIY_YIG"/>
    <property type="match status" value="1"/>
</dbReference>
<dbReference type="InterPro" id="IPR035901">
    <property type="entry name" value="GIY-YIG_endonuc_sf"/>
</dbReference>
<keyword evidence="4 7" id="KW-0267">Excision nuclease</keyword>
<dbReference type="Gene3D" id="4.10.860.10">
    <property type="entry name" value="UVR domain"/>
    <property type="match status" value="1"/>
</dbReference>
<name>A0ABU4S3A8_9GAMM</name>
<keyword evidence="5 7" id="KW-0234">DNA repair</keyword>
<dbReference type="EMBL" id="JAXAFO010000034">
    <property type="protein sequence ID" value="MDX6850886.1"/>
    <property type="molecule type" value="Genomic_DNA"/>
</dbReference>
<keyword evidence="2 7" id="KW-0227">DNA damage</keyword>
<comment type="similarity">
    <text evidence="7">Belongs to the UvrC family.</text>
</comment>
<dbReference type="HAMAP" id="MF_00203">
    <property type="entry name" value="UvrC"/>
    <property type="match status" value="1"/>
</dbReference>
<feature type="domain" description="GIY-YIG" evidence="10">
    <location>
        <begin position="17"/>
        <end position="95"/>
    </location>
</feature>
<dbReference type="NCBIfam" id="NF001824">
    <property type="entry name" value="PRK00558.1-5"/>
    <property type="match status" value="1"/>
</dbReference>
<evidence type="ECO:0000256" key="3">
    <source>
        <dbReference type="ARBA" id="ARBA00022769"/>
    </source>
</evidence>
<dbReference type="InterPro" id="IPR003583">
    <property type="entry name" value="Hlx-hairpin-Hlx_DNA-bd_motif"/>
</dbReference>
<dbReference type="NCBIfam" id="TIGR00194">
    <property type="entry name" value="uvrC"/>
    <property type="match status" value="1"/>
</dbReference>
<reference evidence="12 13" key="1">
    <citation type="submission" date="2023-11" db="EMBL/GenBank/DDBJ databases">
        <title>Gilvimarinus fulvus sp. nov., isolated from the surface of Kelp.</title>
        <authorList>
            <person name="Sun Y.Y."/>
            <person name="Gong Y."/>
            <person name="Du Z.J."/>
        </authorList>
    </citation>
    <scope>NUCLEOTIDE SEQUENCE [LARGE SCALE GENOMIC DNA]</scope>
    <source>
        <strain evidence="12 13">SDUM040013</strain>
    </source>
</reference>
<keyword evidence="3 7" id="KW-0228">DNA excision</keyword>
<evidence type="ECO:0000256" key="6">
    <source>
        <dbReference type="ARBA" id="ARBA00023236"/>
    </source>
</evidence>
<dbReference type="InterPro" id="IPR001943">
    <property type="entry name" value="UVR_dom"/>
</dbReference>
<keyword evidence="6 7" id="KW-0742">SOS response</keyword>
<keyword evidence="13" id="KW-1185">Reference proteome</keyword>
<evidence type="ECO:0000256" key="1">
    <source>
        <dbReference type="ARBA" id="ARBA00022490"/>
    </source>
</evidence>
<dbReference type="InterPro" id="IPR050066">
    <property type="entry name" value="UvrABC_protein_C"/>
</dbReference>
<accession>A0ABU4S3A8</accession>
<proteinExistence type="inferred from homology"/>
<dbReference type="Proteomes" id="UP001273505">
    <property type="component" value="Unassembled WGS sequence"/>
</dbReference>
<feature type="region of interest" description="Disordered" evidence="8">
    <location>
        <begin position="542"/>
        <end position="561"/>
    </location>
</feature>
<organism evidence="12 13">
    <name type="scientific">Gilvimarinus gilvus</name>
    <dbReference type="NCBI Taxonomy" id="3058038"/>
    <lineage>
        <taxon>Bacteria</taxon>
        <taxon>Pseudomonadati</taxon>
        <taxon>Pseudomonadota</taxon>
        <taxon>Gammaproteobacteria</taxon>
        <taxon>Cellvibrionales</taxon>
        <taxon>Cellvibrionaceae</taxon>
        <taxon>Gilvimarinus</taxon>
    </lineage>
</organism>
<evidence type="ECO:0000259" key="10">
    <source>
        <dbReference type="PROSITE" id="PS50164"/>
    </source>
</evidence>
<keyword evidence="1 7" id="KW-0963">Cytoplasm</keyword>
<evidence type="ECO:0000256" key="5">
    <source>
        <dbReference type="ARBA" id="ARBA00023204"/>
    </source>
</evidence>
<dbReference type="Pfam" id="PF14520">
    <property type="entry name" value="HHH_5"/>
    <property type="match status" value="1"/>
</dbReference>
<dbReference type="Gene3D" id="3.40.1440.10">
    <property type="entry name" value="GIY-YIG endonuclease"/>
    <property type="match status" value="1"/>
</dbReference>
<dbReference type="Pfam" id="PF01541">
    <property type="entry name" value="GIY-YIG"/>
    <property type="match status" value="1"/>
</dbReference>
<dbReference type="SUPFAM" id="SSF47781">
    <property type="entry name" value="RuvA domain 2-like"/>
    <property type="match status" value="1"/>
</dbReference>
<dbReference type="PANTHER" id="PTHR30562:SF1">
    <property type="entry name" value="UVRABC SYSTEM PROTEIN C"/>
    <property type="match status" value="1"/>
</dbReference>
<protein>
    <recommendedName>
        <fullName evidence="7">UvrABC system protein C</fullName>
        <shortName evidence="7">Protein UvrC</shortName>
    </recommendedName>
    <alternativeName>
        <fullName evidence="7">Excinuclease ABC subunit C</fullName>
    </alternativeName>
</protein>
<evidence type="ECO:0000313" key="12">
    <source>
        <dbReference type="EMBL" id="MDX6850886.1"/>
    </source>
</evidence>
<comment type="subunit">
    <text evidence="7">Interacts with UvrB in an incision complex.</text>
</comment>
<dbReference type="InterPro" id="IPR047296">
    <property type="entry name" value="GIY-YIG_UvrC_Cho"/>
</dbReference>
<dbReference type="SUPFAM" id="SSF46600">
    <property type="entry name" value="C-terminal UvrC-binding domain of UvrB"/>
    <property type="match status" value="1"/>
</dbReference>
<feature type="domain" description="UVR" evidence="9">
    <location>
        <begin position="205"/>
        <end position="240"/>
    </location>
</feature>
<dbReference type="InterPro" id="IPR010994">
    <property type="entry name" value="RuvA_2-like"/>
</dbReference>